<comment type="caution">
    <text evidence="2">The sequence shown here is derived from an EMBL/GenBank/DDBJ whole genome shotgun (WGS) entry which is preliminary data.</text>
</comment>
<dbReference type="EMBL" id="QLST01000005">
    <property type="protein sequence ID" value="RBA28884.1"/>
    <property type="molecule type" value="Genomic_DNA"/>
</dbReference>
<reference evidence="2 3" key="1">
    <citation type="submission" date="2018-06" db="EMBL/GenBank/DDBJ databases">
        <title>Flavobacterium tibetense sp. nov., isolated from a wetland YonghuCo on Tibetan Plateau.</title>
        <authorList>
            <person name="Xing P."/>
            <person name="Phurbu D."/>
            <person name="Lu H."/>
        </authorList>
    </citation>
    <scope>NUCLEOTIDE SEQUENCE [LARGE SCALE GENOMIC DNA]</scope>
    <source>
        <strain evidence="2 3">YH5</strain>
    </source>
</reference>
<organism evidence="2 3">
    <name type="scientific">Flavobacterium tibetense</name>
    <dbReference type="NCBI Taxonomy" id="2233533"/>
    <lineage>
        <taxon>Bacteria</taxon>
        <taxon>Pseudomonadati</taxon>
        <taxon>Bacteroidota</taxon>
        <taxon>Flavobacteriia</taxon>
        <taxon>Flavobacteriales</taxon>
        <taxon>Flavobacteriaceae</taxon>
        <taxon>Flavobacterium</taxon>
    </lineage>
</organism>
<name>A0A365P2W4_9FLAO</name>
<dbReference type="InterPro" id="IPR046612">
    <property type="entry name" value="DUF6671"/>
</dbReference>
<dbReference type="AlphaFoldDB" id="A0A365P2W4"/>
<protein>
    <recommendedName>
        <fullName evidence="1">DUF6671 domain-containing protein</fullName>
    </recommendedName>
</protein>
<dbReference type="OrthoDB" id="9793837at2"/>
<evidence type="ECO:0000259" key="1">
    <source>
        <dbReference type="Pfam" id="PF20376"/>
    </source>
</evidence>
<proteinExistence type="predicted"/>
<keyword evidence="3" id="KW-1185">Reference proteome</keyword>
<dbReference type="RefSeq" id="WP_113988685.1">
    <property type="nucleotide sequence ID" value="NZ_QLST01000005.1"/>
</dbReference>
<accession>A0A365P2W4</accession>
<dbReference type="Proteomes" id="UP000253319">
    <property type="component" value="Unassembled WGS sequence"/>
</dbReference>
<evidence type="ECO:0000313" key="2">
    <source>
        <dbReference type="EMBL" id="RBA28884.1"/>
    </source>
</evidence>
<feature type="domain" description="DUF6671" evidence="1">
    <location>
        <begin position="65"/>
        <end position="281"/>
    </location>
</feature>
<gene>
    <name evidence="2" type="ORF">DPN68_05725</name>
</gene>
<dbReference type="Pfam" id="PF20376">
    <property type="entry name" value="DUF6671"/>
    <property type="match status" value="1"/>
</dbReference>
<sequence length="281" mass="31960">MNYKLFANRKILIVSKHKKEQVIAPLLEIFGLESVLSTQFDTDLLGTFSGEISRKDDAVTTLRKKCQLAMEVEGFDLAIASEGSFGNHPSVFFAAADDELVMLLDKKNNLEIIGRELSLETNFDEAIITTEAELEAFVNKIQFPSHAVMVRPAKKDFSYQKKGVTNWEDLEYEFQYIKKEFGSCYIETDMRALHNPTRMQVIAKATENLVEKMKSCCSICETPGFTVTEAVKGLRCSLCNLPTKSTLKYVLECQKCHHQEEQKFPNGIEKEDPMYCDYCNP</sequence>
<evidence type="ECO:0000313" key="3">
    <source>
        <dbReference type="Proteomes" id="UP000253319"/>
    </source>
</evidence>